<evidence type="ECO:0000256" key="3">
    <source>
        <dbReference type="RuleBase" id="RU361235"/>
    </source>
</evidence>
<dbReference type="EMBL" id="CP010836">
    <property type="protein sequence ID" value="AJP72096.1"/>
    <property type="molecule type" value="Genomic_DNA"/>
</dbReference>
<dbReference type="Proteomes" id="UP000032300">
    <property type="component" value="Chromosome"/>
</dbReference>
<dbReference type="AlphaFoldDB" id="A0A7U4J8A1"/>
<gene>
    <name evidence="5" type="ORF">TS85_10345</name>
</gene>
<dbReference type="InterPro" id="IPR019819">
    <property type="entry name" value="Carboxylesterase_B_CS"/>
</dbReference>
<evidence type="ECO:0000313" key="5">
    <source>
        <dbReference type="EMBL" id="AJP72096.1"/>
    </source>
</evidence>
<dbReference type="KEGG" id="sphi:TS85_10345"/>
<accession>A0A7U4J8A1</accession>
<sequence length="504" mass="53530">MTLAAAGLAAVMAPIAAAQERGDPVVAVAGGSLAGSRAEQVEAFLGIPYAAPPTGRNRWRNPQRVARWTGTRDARRFAADCAQQLFPGDAAPLGTQPSEDCLYLNVWRPAGAAPRKKLPVMVWLHGGGFVNGGSSAPVYSGTAFARDGVILVSLNYRLGRFGFFAHPALKAEGGGGNFAFRDQIAALQWVKANIAAFGGDPANVTLFGESAGGISVHVLMTSPLARGLFAKAIVQSGAGRGLTDPTHIPTFAQALDAGRAFSAPLGRTVRAAQLRALPADRVIKGLNMAAMDVADYAGPMIDGRTVVEAPIDAYRAGRGAAVPLLLGTNSMDGLPFGPDKDRLFAAFGAQAATARRLYDPRGDRPSPAVATDLFADRYMNEPTRAVARILAPRQPVWLYRFDYVATAMRHQWEGAPHASEIPYVFDTVRVRYDRATAPEDLAVAAQLHRSWVAFARAGPTALAQLGWDRLTPGSSALNLITAQGRTVAPDPLKTRLDFIETTRK</sequence>
<dbReference type="SUPFAM" id="SSF53474">
    <property type="entry name" value="alpha/beta-Hydrolases"/>
    <property type="match status" value="1"/>
</dbReference>
<feature type="domain" description="Carboxylesterase type B" evidence="4">
    <location>
        <begin position="371"/>
        <end position="498"/>
    </location>
</feature>
<evidence type="ECO:0000256" key="2">
    <source>
        <dbReference type="ARBA" id="ARBA00022801"/>
    </source>
</evidence>
<reference evidence="5 6" key="2">
    <citation type="submission" date="2015-02" db="EMBL/GenBank/DDBJ databases">
        <title>The complete genome of Sphingomonas hengshuiensis sp. WHSC-8 isolated from soil of Hengshui Lake.</title>
        <authorList>
            <person name="Wei S."/>
            <person name="Guo J."/>
            <person name="Su C."/>
            <person name="Wu R."/>
            <person name="Zhang Z."/>
            <person name="Liang K."/>
            <person name="Li H."/>
            <person name="Wang T."/>
            <person name="Liu H."/>
            <person name="Zhang C."/>
            <person name="Li Z."/>
            <person name="Wang Q."/>
            <person name="Meng J."/>
        </authorList>
    </citation>
    <scope>NUCLEOTIDE SEQUENCE [LARGE SCALE GENOMIC DNA]</scope>
    <source>
        <strain evidence="5 6">WHSC-8</strain>
    </source>
</reference>
<dbReference type="PROSITE" id="PS00122">
    <property type="entry name" value="CARBOXYLESTERASE_B_1"/>
    <property type="match status" value="1"/>
</dbReference>
<feature type="domain" description="Carboxylesterase type B" evidence="4">
    <location>
        <begin position="23"/>
        <end position="338"/>
    </location>
</feature>
<dbReference type="PANTHER" id="PTHR11559">
    <property type="entry name" value="CARBOXYLESTERASE"/>
    <property type="match status" value="1"/>
</dbReference>
<evidence type="ECO:0000256" key="1">
    <source>
        <dbReference type="ARBA" id="ARBA00005964"/>
    </source>
</evidence>
<name>A0A7U4J8A1_9SPHN</name>
<dbReference type="InterPro" id="IPR050309">
    <property type="entry name" value="Type-B_Carboxylest/Lipase"/>
</dbReference>
<feature type="chain" id="PRO_5031589503" description="Carboxylic ester hydrolase" evidence="3">
    <location>
        <begin position="19"/>
        <end position="504"/>
    </location>
</feature>
<dbReference type="InterPro" id="IPR019826">
    <property type="entry name" value="Carboxylesterase_B_AS"/>
</dbReference>
<dbReference type="PROSITE" id="PS00941">
    <property type="entry name" value="CARBOXYLESTERASE_B_2"/>
    <property type="match status" value="1"/>
</dbReference>
<protein>
    <recommendedName>
        <fullName evidence="3">Carboxylic ester hydrolase</fullName>
        <ecNumber evidence="3">3.1.1.-</ecNumber>
    </recommendedName>
</protein>
<evidence type="ECO:0000313" key="6">
    <source>
        <dbReference type="Proteomes" id="UP000032300"/>
    </source>
</evidence>
<keyword evidence="2 3" id="KW-0378">Hydrolase</keyword>
<keyword evidence="6" id="KW-1185">Reference proteome</keyword>
<evidence type="ECO:0000259" key="4">
    <source>
        <dbReference type="Pfam" id="PF00135"/>
    </source>
</evidence>
<dbReference type="Pfam" id="PF00135">
    <property type="entry name" value="COesterase"/>
    <property type="match status" value="2"/>
</dbReference>
<dbReference type="InterPro" id="IPR002018">
    <property type="entry name" value="CarbesteraseB"/>
</dbReference>
<dbReference type="GO" id="GO:0016787">
    <property type="term" value="F:hydrolase activity"/>
    <property type="evidence" value="ECO:0007669"/>
    <property type="project" value="UniProtKB-KW"/>
</dbReference>
<reference evidence="5 6" key="1">
    <citation type="journal article" date="2015" name="Int. J. Syst. Evol. Microbiol.">
        <title>Sphingomonas hengshuiensis sp. nov., isolated from lake wetland.</title>
        <authorList>
            <person name="Wei S."/>
            <person name="Wang T."/>
            <person name="Liu H."/>
            <person name="Zhang C."/>
            <person name="Guo J."/>
            <person name="Wang Q."/>
            <person name="Liang K."/>
            <person name="Zhang Z."/>
        </authorList>
    </citation>
    <scope>NUCLEOTIDE SEQUENCE [LARGE SCALE GENOMIC DNA]</scope>
    <source>
        <strain evidence="5 6">WHSC-8</strain>
    </source>
</reference>
<organism evidence="5 6">
    <name type="scientific">Sphingomonas hengshuiensis</name>
    <dbReference type="NCBI Taxonomy" id="1609977"/>
    <lineage>
        <taxon>Bacteria</taxon>
        <taxon>Pseudomonadati</taxon>
        <taxon>Pseudomonadota</taxon>
        <taxon>Alphaproteobacteria</taxon>
        <taxon>Sphingomonadales</taxon>
        <taxon>Sphingomonadaceae</taxon>
        <taxon>Sphingomonas</taxon>
    </lineage>
</organism>
<feature type="signal peptide" evidence="3">
    <location>
        <begin position="1"/>
        <end position="18"/>
    </location>
</feature>
<keyword evidence="3" id="KW-0732">Signal</keyword>
<proteinExistence type="inferred from homology"/>
<comment type="similarity">
    <text evidence="1 3">Belongs to the type-B carboxylesterase/lipase family.</text>
</comment>
<dbReference type="Gene3D" id="3.40.50.1820">
    <property type="entry name" value="alpha/beta hydrolase"/>
    <property type="match status" value="1"/>
</dbReference>
<dbReference type="InterPro" id="IPR029058">
    <property type="entry name" value="AB_hydrolase_fold"/>
</dbReference>
<dbReference type="EC" id="3.1.1.-" evidence="3"/>